<organism evidence="2 3">
    <name type="scientific">Candidatus Iainarchaeum sp</name>
    <dbReference type="NCBI Taxonomy" id="3101447"/>
    <lineage>
        <taxon>Archaea</taxon>
        <taxon>Candidatus Iainarchaeota</taxon>
        <taxon>Candidatus Iainarchaeia</taxon>
        <taxon>Candidatus Iainarchaeales</taxon>
        <taxon>Candidatus Iainarchaeaceae</taxon>
        <taxon>Candidatus Iainarchaeum</taxon>
    </lineage>
</organism>
<name>A0A8T4L6D6_9ARCH</name>
<comment type="caution">
    <text evidence="2">The sequence shown here is derived from an EMBL/GenBank/DDBJ whole genome shotgun (WGS) entry which is preliminary data.</text>
</comment>
<dbReference type="Pfam" id="PF18477">
    <property type="entry name" value="PIN_9"/>
    <property type="match status" value="1"/>
</dbReference>
<dbReference type="Gene3D" id="3.40.50.1010">
    <property type="entry name" value="5'-nuclease"/>
    <property type="match status" value="1"/>
</dbReference>
<dbReference type="AlphaFoldDB" id="A0A8T4L6D6"/>
<dbReference type="EMBL" id="JAGVWC010000012">
    <property type="protein sequence ID" value="MBS3062124.1"/>
    <property type="molecule type" value="Genomic_DNA"/>
</dbReference>
<protein>
    <recommendedName>
        <fullName evidence="1">VapC9 PIN-like domain-containing protein</fullName>
    </recommendedName>
</protein>
<evidence type="ECO:0000259" key="1">
    <source>
        <dbReference type="Pfam" id="PF18477"/>
    </source>
</evidence>
<dbReference type="SUPFAM" id="SSF88723">
    <property type="entry name" value="PIN domain-like"/>
    <property type="match status" value="1"/>
</dbReference>
<evidence type="ECO:0000313" key="2">
    <source>
        <dbReference type="EMBL" id="MBS3062124.1"/>
    </source>
</evidence>
<accession>A0A8T4L6D6</accession>
<reference evidence="2" key="2">
    <citation type="submission" date="2021-05" db="EMBL/GenBank/DDBJ databases">
        <title>Protein family content uncovers lineage relationships and bacterial pathway maintenance mechanisms in DPANN archaea.</title>
        <authorList>
            <person name="Castelle C.J."/>
            <person name="Meheust R."/>
            <person name="Jaffe A.L."/>
            <person name="Seitz K."/>
            <person name="Gong X."/>
            <person name="Baker B.J."/>
            <person name="Banfield J.F."/>
        </authorList>
    </citation>
    <scope>NUCLEOTIDE SEQUENCE</scope>
    <source>
        <strain evidence="2">RIFCSPLOWO2_01_FULL_AR10_48_17</strain>
    </source>
</reference>
<reference evidence="2" key="1">
    <citation type="submission" date="2021-03" db="EMBL/GenBank/DDBJ databases">
        <authorList>
            <person name="Jaffe A."/>
        </authorList>
    </citation>
    <scope>NUCLEOTIDE SEQUENCE</scope>
    <source>
        <strain evidence="2">RIFCSPLOWO2_01_FULL_AR10_48_17</strain>
    </source>
</reference>
<dbReference type="InterPro" id="IPR041120">
    <property type="entry name" value="PIN_9"/>
</dbReference>
<proteinExistence type="predicted"/>
<feature type="domain" description="VapC9 PIN-like" evidence="1">
    <location>
        <begin position="8"/>
        <end position="120"/>
    </location>
</feature>
<gene>
    <name evidence="2" type="ORF">J4215_06080</name>
</gene>
<sequence>MERSCKGVALDTNVLLTILDTKQNCVQEIRDVFGKKFEIVYPTQVKNELRVLGKENKQLEKKAKIAFEILNWFGVLEKKIVARNADEALEKLAAQEWAIVTNDRELAKKIQEKSGKVWRLSRGRLLIDV</sequence>
<dbReference type="Proteomes" id="UP000675968">
    <property type="component" value="Unassembled WGS sequence"/>
</dbReference>
<evidence type="ECO:0000313" key="3">
    <source>
        <dbReference type="Proteomes" id="UP000675968"/>
    </source>
</evidence>
<dbReference type="InterPro" id="IPR029060">
    <property type="entry name" value="PIN-like_dom_sf"/>
</dbReference>